<name>A0AAV9BGU7_ACOGR</name>
<reference evidence="7" key="2">
    <citation type="submission" date="2023-06" db="EMBL/GenBank/DDBJ databases">
        <authorList>
            <person name="Ma L."/>
            <person name="Liu K.-W."/>
            <person name="Li Z."/>
            <person name="Hsiao Y.-Y."/>
            <person name="Qi Y."/>
            <person name="Fu T."/>
            <person name="Tang G."/>
            <person name="Zhang D."/>
            <person name="Sun W.-H."/>
            <person name="Liu D.-K."/>
            <person name="Li Y."/>
            <person name="Chen G.-Z."/>
            <person name="Liu X.-D."/>
            <person name="Liao X.-Y."/>
            <person name="Jiang Y.-T."/>
            <person name="Yu X."/>
            <person name="Hao Y."/>
            <person name="Huang J."/>
            <person name="Zhao X.-W."/>
            <person name="Ke S."/>
            <person name="Chen Y.-Y."/>
            <person name="Wu W.-L."/>
            <person name="Hsu J.-L."/>
            <person name="Lin Y.-F."/>
            <person name="Huang M.-D."/>
            <person name="Li C.-Y."/>
            <person name="Huang L."/>
            <person name="Wang Z.-W."/>
            <person name="Zhao X."/>
            <person name="Zhong W.-Y."/>
            <person name="Peng D.-H."/>
            <person name="Ahmad S."/>
            <person name="Lan S."/>
            <person name="Zhang J.-S."/>
            <person name="Tsai W.-C."/>
            <person name="Van De Peer Y."/>
            <person name="Liu Z.-J."/>
        </authorList>
    </citation>
    <scope>NUCLEOTIDE SEQUENCE</scope>
    <source>
        <strain evidence="7">SCP</strain>
        <tissue evidence="7">Leaves</tissue>
    </source>
</reference>
<dbReference type="EMBL" id="JAUJYN010000003">
    <property type="protein sequence ID" value="KAK1275607.1"/>
    <property type="molecule type" value="Genomic_DNA"/>
</dbReference>
<dbReference type="InterPro" id="IPR007657">
    <property type="entry name" value="Glycosyltransferase_61"/>
</dbReference>
<comment type="subcellular location">
    <subcellularLocation>
        <location evidence="1">Golgi apparatus membrane</location>
        <topology evidence="1">Single-pass type II membrane protein</topology>
    </subcellularLocation>
</comment>
<dbReference type="InterPro" id="IPR049625">
    <property type="entry name" value="Glyco_transf_61_cat"/>
</dbReference>
<evidence type="ECO:0000256" key="1">
    <source>
        <dbReference type="ARBA" id="ARBA00004323"/>
    </source>
</evidence>
<keyword evidence="5" id="KW-0325">Glycoprotein</keyword>
<dbReference type="Proteomes" id="UP001179952">
    <property type="component" value="Unassembled WGS sequence"/>
</dbReference>
<keyword evidence="8" id="KW-1185">Reference proteome</keyword>
<keyword evidence="4" id="KW-0808">Transferase</keyword>
<protein>
    <recommendedName>
        <fullName evidence="6">Glycosyltransferase 61 catalytic domain-containing protein</fullName>
    </recommendedName>
</protein>
<keyword evidence="3" id="KW-0328">Glycosyltransferase</keyword>
<dbReference type="AlphaFoldDB" id="A0AAV9BGU7"/>
<dbReference type="Pfam" id="PF04577">
    <property type="entry name" value="Glyco_transf_61"/>
    <property type="match status" value="1"/>
</dbReference>
<sequence>MGGTSTMPTKKEMMKSFFFVWQAQRMKKKGLRRFALGILILPLVYLALLGSNSSNLNSWKLQISHWIGSGDASNRLLLQELVTGANRRELHESGATCVSHPNSDICVAAGEVRLNAKSSTFYLTGGQRLHRSPATVKPYPRKRDLFAMSLVTEVLLEEVEHPSFAPPCQFYHTAPAMAFSTAGYAGNFYHDMNDLVLSLFITSGHFRSRVHLVVVNLANYWVIKYRKILSHLSAHALIASGGGGVHCFPGVVVGLKYHNHLDCNASDVPGGRTIVDFKAFLRESFSLKHPRVVVTNGRDRPPSLVLVSRSKNRVLLNEGEVVRVAEEVGFRVTVADRGLTSRVGVFAEVVNSCEVMVGVHGAGLANFLFLPRDAVLVQVVPWGLDWVSETYYAVPSKKMGIRYLEYKTGVEESTLYNQYPKDHPVLADPFSIHSQGYNVSRLLYTEGQNVTLNVSRFRETLVLALQVIRNGR</sequence>
<evidence type="ECO:0000256" key="2">
    <source>
        <dbReference type="ARBA" id="ARBA00004881"/>
    </source>
</evidence>
<evidence type="ECO:0000256" key="4">
    <source>
        <dbReference type="ARBA" id="ARBA00022679"/>
    </source>
</evidence>
<gene>
    <name evidence="7" type="ORF">QJS04_geneDACA000823</name>
</gene>
<dbReference type="PANTHER" id="PTHR20961:SF108">
    <property type="entry name" value="GLYCOSYLTRANSFERASE"/>
    <property type="match status" value="1"/>
</dbReference>
<dbReference type="PANTHER" id="PTHR20961">
    <property type="entry name" value="GLYCOSYLTRANSFERASE"/>
    <property type="match status" value="1"/>
</dbReference>
<dbReference type="GO" id="GO:0016763">
    <property type="term" value="F:pentosyltransferase activity"/>
    <property type="evidence" value="ECO:0007669"/>
    <property type="project" value="UniProtKB-ARBA"/>
</dbReference>
<feature type="domain" description="Glycosyltransferase 61 catalytic" evidence="6">
    <location>
        <begin position="277"/>
        <end position="377"/>
    </location>
</feature>
<dbReference type="GO" id="GO:0000139">
    <property type="term" value="C:Golgi membrane"/>
    <property type="evidence" value="ECO:0007669"/>
    <property type="project" value="UniProtKB-SubCell"/>
</dbReference>
<evidence type="ECO:0000256" key="5">
    <source>
        <dbReference type="ARBA" id="ARBA00023180"/>
    </source>
</evidence>
<evidence type="ECO:0000313" key="8">
    <source>
        <dbReference type="Proteomes" id="UP001179952"/>
    </source>
</evidence>
<organism evidence="7 8">
    <name type="scientific">Acorus gramineus</name>
    <name type="common">Dwarf sweet flag</name>
    <dbReference type="NCBI Taxonomy" id="55184"/>
    <lineage>
        <taxon>Eukaryota</taxon>
        <taxon>Viridiplantae</taxon>
        <taxon>Streptophyta</taxon>
        <taxon>Embryophyta</taxon>
        <taxon>Tracheophyta</taxon>
        <taxon>Spermatophyta</taxon>
        <taxon>Magnoliopsida</taxon>
        <taxon>Liliopsida</taxon>
        <taxon>Acoraceae</taxon>
        <taxon>Acorus</taxon>
    </lineage>
</organism>
<reference evidence="7" key="1">
    <citation type="journal article" date="2023" name="Nat. Commun.">
        <title>Diploid and tetraploid genomes of Acorus and the evolution of monocots.</title>
        <authorList>
            <person name="Ma L."/>
            <person name="Liu K.W."/>
            <person name="Li Z."/>
            <person name="Hsiao Y.Y."/>
            <person name="Qi Y."/>
            <person name="Fu T."/>
            <person name="Tang G.D."/>
            <person name="Zhang D."/>
            <person name="Sun W.H."/>
            <person name="Liu D.K."/>
            <person name="Li Y."/>
            <person name="Chen G.Z."/>
            <person name="Liu X.D."/>
            <person name="Liao X.Y."/>
            <person name="Jiang Y.T."/>
            <person name="Yu X."/>
            <person name="Hao Y."/>
            <person name="Huang J."/>
            <person name="Zhao X.W."/>
            <person name="Ke S."/>
            <person name="Chen Y.Y."/>
            <person name="Wu W.L."/>
            <person name="Hsu J.L."/>
            <person name="Lin Y.F."/>
            <person name="Huang M.D."/>
            <person name="Li C.Y."/>
            <person name="Huang L."/>
            <person name="Wang Z.W."/>
            <person name="Zhao X."/>
            <person name="Zhong W.Y."/>
            <person name="Peng D.H."/>
            <person name="Ahmad S."/>
            <person name="Lan S."/>
            <person name="Zhang J.S."/>
            <person name="Tsai W.C."/>
            <person name="Van de Peer Y."/>
            <person name="Liu Z.J."/>
        </authorList>
    </citation>
    <scope>NUCLEOTIDE SEQUENCE</scope>
    <source>
        <strain evidence="7">SCP</strain>
    </source>
</reference>
<accession>A0AAV9BGU7</accession>
<evidence type="ECO:0000256" key="3">
    <source>
        <dbReference type="ARBA" id="ARBA00022676"/>
    </source>
</evidence>
<comment type="caution">
    <text evidence="7">The sequence shown here is derived from an EMBL/GenBank/DDBJ whole genome shotgun (WGS) entry which is preliminary data.</text>
</comment>
<comment type="pathway">
    <text evidence="2">Glycan metabolism.</text>
</comment>
<evidence type="ECO:0000313" key="7">
    <source>
        <dbReference type="EMBL" id="KAK1275607.1"/>
    </source>
</evidence>
<proteinExistence type="predicted"/>
<evidence type="ECO:0000259" key="6">
    <source>
        <dbReference type="Pfam" id="PF04577"/>
    </source>
</evidence>